<reference evidence="1" key="1">
    <citation type="submission" date="2024-11" db="EMBL/GenBank/DDBJ databases">
        <title>Description of Massilia orientalis sp. nov., isolated from rhizosphere soil of Ageratina adenophora.</title>
        <authorList>
            <person name="Wang Y."/>
        </authorList>
    </citation>
    <scope>NUCLEOTIDE SEQUENCE</scope>
    <source>
        <strain evidence="1">YIM B02787</strain>
    </source>
</reference>
<proteinExistence type="predicted"/>
<protein>
    <submittedName>
        <fullName evidence="1">Uncharacterized protein</fullName>
    </submittedName>
</protein>
<organism evidence="1 2">
    <name type="scientific">Massilia orientalis</name>
    <dbReference type="NCBI Taxonomy" id="3050128"/>
    <lineage>
        <taxon>Bacteria</taxon>
        <taxon>Pseudomonadati</taxon>
        <taxon>Pseudomonadota</taxon>
        <taxon>Betaproteobacteria</taxon>
        <taxon>Burkholderiales</taxon>
        <taxon>Oxalobacteraceae</taxon>
        <taxon>Telluria group</taxon>
        <taxon>Massilia</taxon>
    </lineage>
</organism>
<evidence type="ECO:0000313" key="2">
    <source>
        <dbReference type="Proteomes" id="UP001168096"/>
    </source>
</evidence>
<sequence length="155" mass="15890">MARTTAAKTPVKTAAKPAAKKAVATKAAPAKKVAAVKKAAVAPAKPVRAKAAPTPAKVAREAARAIAAPVKATRAKAAPAPAARPLLVRDSFTMPEQEYAVLATVKQACLKAGFEVKKSELLRMGVALLGQLDTASLRAVLDSLPQLKTGRPPGE</sequence>
<dbReference type="EMBL" id="JASNRB020000008">
    <property type="protein sequence ID" value="MFJ1469028.1"/>
    <property type="molecule type" value="Genomic_DNA"/>
</dbReference>
<keyword evidence="2" id="KW-1185">Reference proteome</keyword>
<dbReference type="Proteomes" id="UP001168096">
    <property type="component" value="Unassembled WGS sequence"/>
</dbReference>
<comment type="caution">
    <text evidence="1">The sequence shown here is derived from an EMBL/GenBank/DDBJ whole genome shotgun (WGS) entry which is preliminary data.</text>
</comment>
<evidence type="ECO:0000313" key="1">
    <source>
        <dbReference type="EMBL" id="MFJ1469028.1"/>
    </source>
</evidence>
<gene>
    <name evidence="1" type="ORF">QPK29_015035</name>
</gene>
<accession>A0ACC7MA98</accession>
<name>A0ACC7MA98_9BURK</name>